<name>A0A7S1FCQ8_NOCSC</name>
<feature type="coiled-coil region" evidence="1">
    <location>
        <begin position="558"/>
        <end position="585"/>
    </location>
</feature>
<keyword evidence="2" id="KW-0732">Signal</keyword>
<proteinExistence type="predicted"/>
<feature type="coiled-coil region" evidence="1">
    <location>
        <begin position="233"/>
        <end position="280"/>
    </location>
</feature>
<dbReference type="EMBL" id="HBFQ01044918">
    <property type="protein sequence ID" value="CAD8857496.1"/>
    <property type="molecule type" value="Transcribed_RNA"/>
</dbReference>
<evidence type="ECO:0000313" key="3">
    <source>
        <dbReference type="EMBL" id="CAD8857496.1"/>
    </source>
</evidence>
<reference evidence="3" key="1">
    <citation type="submission" date="2021-01" db="EMBL/GenBank/DDBJ databases">
        <authorList>
            <person name="Corre E."/>
            <person name="Pelletier E."/>
            <person name="Niang G."/>
            <person name="Scheremetjew M."/>
            <person name="Finn R."/>
            <person name="Kale V."/>
            <person name="Holt S."/>
            <person name="Cochrane G."/>
            <person name="Meng A."/>
            <person name="Brown T."/>
            <person name="Cohen L."/>
        </authorList>
    </citation>
    <scope>NUCLEOTIDE SEQUENCE</scope>
</reference>
<evidence type="ECO:0000256" key="2">
    <source>
        <dbReference type="SAM" id="SignalP"/>
    </source>
</evidence>
<feature type="chain" id="PRO_5030558971" evidence="2">
    <location>
        <begin position="20"/>
        <end position="678"/>
    </location>
</feature>
<evidence type="ECO:0000256" key="1">
    <source>
        <dbReference type="SAM" id="Coils"/>
    </source>
</evidence>
<gene>
    <name evidence="3" type="ORF">NSCI0253_LOCUS31848</name>
</gene>
<accession>A0A7S1FCQ8</accession>
<sequence length="678" mass="75394">MRAFVVFVALAVIPSTALQAVSSSRRADASGNQNFPVSKVINLLKKMQTQLQKDADDDVEIEKNMACWCKTNDKEKTEAIGAAQKAIETLKTKQQELGQLTVSLTKRIGQLNKDIATAQTALDEAIAIRKKEFDAFDAEQRELIESVNALEGAKEVLAKHQVLLQQPHAKLLAMSSAIQSAMLRHADLFARDFSKEQRDVTQTFLQALVAGPAFKEKYQAQSGQVYGIISQMLDTFKQNLSETQKEEQAKMNEFEMVKAAKEAEINAAQEQRRKDHTQLTEGDLAVVQARADLESTQDTLSADEKFQADLKNTCSESDTEFAQRQKDRALELEAVAKAIAILDSDESHALFSRSFNPSFLQIDSSSSDSQRRQRASKLLSDAALKAHSPRLEALAVEVQLDAFTKVKAAIDQMVVQLQKQQADEVQKKDWCNSGINSNTAQGETTHRALVETNHTLDRLHEESIATAEKIVLLASQTAEMKANLKVAGENREKENAEFKVSMHDQQETLKVLDMALSVLSQVYKKGSLVQQTLTGPSPPKGFDEYKQNEVSKGVKALLQEIISDAHRVEAEMHDAETQAQKAYETFVKDTNDDVDENARITIRLTEQKADIEKRIAMRNEEQTAHVTDLSQLKAESAAFHQSCDYVLKNFDIRQQARGEELEALKDATRALSGAGLSQ</sequence>
<dbReference type="AlphaFoldDB" id="A0A7S1FCQ8"/>
<organism evidence="3">
    <name type="scientific">Noctiluca scintillans</name>
    <name type="common">Sea sparkle</name>
    <name type="synonym">Red tide dinoflagellate</name>
    <dbReference type="NCBI Taxonomy" id="2966"/>
    <lineage>
        <taxon>Eukaryota</taxon>
        <taxon>Sar</taxon>
        <taxon>Alveolata</taxon>
        <taxon>Dinophyceae</taxon>
        <taxon>Noctilucales</taxon>
        <taxon>Noctilucaceae</taxon>
        <taxon>Noctiluca</taxon>
    </lineage>
</organism>
<protein>
    <submittedName>
        <fullName evidence="3">Uncharacterized protein</fullName>
    </submittedName>
</protein>
<feature type="signal peptide" evidence="2">
    <location>
        <begin position="1"/>
        <end position="19"/>
    </location>
</feature>
<keyword evidence="1" id="KW-0175">Coiled coil</keyword>